<keyword evidence="1" id="KW-0472">Membrane</keyword>
<dbReference type="EMBL" id="GAMD01001675">
    <property type="protein sequence ID" value="JAA99915.1"/>
    <property type="molecule type" value="mRNA"/>
</dbReference>
<feature type="non-terminal residue" evidence="2">
    <location>
        <position position="1"/>
    </location>
</feature>
<proteinExistence type="evidence at transcript level"/>
<feature type="transmembrane region" description="Helical" evidence="1">
    <location>
        <begin position="21"/>
        <end position="36"/>
    </location>
</feature>
<keyword evidence="1" id="KW-1133">Transmembrane helix</keyword>
<feature type="transmembrane region" description="Helical" evidence="1">
    <location>
        <begin position="48"/>
        <end position="73"/>
    </location>
</feature>
<evidence type="ECO:0000313" key="2">
    <source>
        <dbReference type="EMBL" id="JAA99915.1"/>
    </source>
</evidence>
<organism evidence="2">
    <name type="scientific">Anopheles aquasalis</name>
    <name type="common">Malaria mosquito</name>
    <dbReference type="NCBI Taxonomy" id="42839"/>
    <lineage>
        <taxon>Eukaryota</taxon>
        <taxon>Metazoa</taxon>
        <taxon>Ecdysozoa</taxon>
        <taxon>Arthropoda</taxon>
        <taxon>Hexapoda</taxon>
        <taxon>Insecta</taxon>
        <taxon>Pterygota</taxon>
        <taxon>Neoptera</taxon>
        <taxon>Endopterygota</taxon>
        <taxon>Diptera</taxon>
        <taxon>Nematocera</taxon>
        <taxon>Culicoidea</taxon>
        <taxon>Culicidae</taxon>
        <taxon>Anophelinae</taxon>
        <taxon>Anopheles</taxon>
    </lineage>
</organism>
<evidence type="ECO:0000256" key="1">
    <source>
        <dbReference type="SAM" id="Phobius"/>
    </source>
</evidence>
<reference evidence="2" key="1">
    <citation type="submission" date="2013-07" db="EMBL/GenBank/DDBJ databases">
        <title>Transcriptome sequencing and developmental regulation of gene expression in Anopheles aquasalis.</title>
        <authorList>
            <consortium name="Brazilian Malaria Network (MCT/CNPq/MS/SCTIE/DECIT/PRONEX 555648/2009-5) and Research Network on Bioactive Molecules from Arthropod Vectors (NAP-MOBIARVE"/>
            <consortium name="University of Sao Paulo)"/>
            <person name="Marinotti O."/>
            <person name="Ribeiro J.M.C."/>
            <person name="Costa-da-Silva A.L."/>
            <person name="Silva M.C.P."/>
            <person name="Lopes A.R."/>
            <person name="Barros M.S."/>
            <person name="Sa-Nunes A."/>
            <person name="Konjin B.B."/>
            <person name="Carvalho E."/>
            <person name="Suesdek L."/>
            <person name="Silva-Neto M.A.C."/>
            <person name="Capurro M.L."/>
        </authorList>
    </citation>
    <scope>NUCLEOTIDE SEQUENCE</scope>
    <source>
        <tissue evidence="2">Whole body</tissue>
    </source>
</reference>
<feature type="non-terminal residue" evidence="2">
    <location>
        <position position="76"/>
    </location>
</feature>
<sequence length="76" mass="8964">VFLSVVLSYQGAIDHNLRAQIIYRSYILLYIYMYIYRSNTVQTVYLSLFFSLSIFLCSLHLSLSLSLLSYFTFRSL</sequence>
<dbReference type="AlphaFoldDB" id="T1DPS7"/>
<name>T1DPS7_ANOAQ</name>
<keyword evidence="1" id="KW-0812">Transmembrane</keyword>
<accession>T1DPS7</accession>
<protein>
    <submittedName>
        <fullName evidence="2">Uncharacterized protein</fullName>
    </submittedName>
</protein>